<dbReference type="Pfam" id="PF17989">
    <property type="entry name" value="ALP_N"/>
    <property type="match status" value="1"/>
</dbReference>
<dbReference type="InterPro" id="IPR040607">
    <property type="entry name" value="ALP_N"/>
</dbReference>
<dbReference type="InterPro" id="IPR049067">
    <property type="entry name" value="MreB-like_C"/>
</dbReference>
<dbReference type="InterPro" id="IPR043129">
    <property type="entry name" value="ATPase_NBD"/>
</dbReference>
<dbReference type="GeneID" id="66466138"/>
<evidence type="ECO:0000313" key="3">
    <source>
        <dbReference type="EMBL" id="RHL47043.1"/>
    </source>
</evidence>
<comment type="caution">
    <text evidence="3">The sequence shown here is derived from an EMBL/GenBank/DDBJ whole genome shotgun (WGS) entry which is preliminary data.</text>
</comment>
<gene>
    <name evidence="3" type="ORF">DW018_02680</name>
</gene>
<evidence type="ECO:0000313" key="4">
    <source>
        <dbReference type="Proteomes" id="UP000283314"/>
    </source>
</evidence>
<dbReference type="Proteomes" id="UP000283314">
    <property type="component" value="Unassembled WGS sequence"/>
</dbReference>
<name>A0A415LER3_9FIRM</name>
<dbReference type="RefSeq" id="WP_118379221.1">
    <property type="nucleotide sequence ID" value="NZ_CABJDQ010000002.1"/>
</dbReference>
<dbReference type="EMBL" id="QROT01000002">
    <property type="protein sequence ID" value="RHL47043.1"/>
    <property type="molecule type" value="Genomic_DNA"/>
</dbReference>
<evidence type="ECO:0000259" key="1">
    <source>
        <dbReference type="Pfam" id="PF17989"/>
    </source>
</evidence>
<dbReference type="CDD" id="cd10227">
    <property type="entry name" value="ASKHA_NBD_ParM-like"/>
    <property type="match status" value="1"/>
</dbReference>
<dbReference type="Pfam" id="PF21522">
    <property type="entry name" value="MreB-like_C"/>
    <property type="match status" value="1"/>
</dbReference>
<dbReference type="AlphaFoldDB" id="A0A415LER3"/>
<proteinExistence type="predicted"/>
<organism evidence="3 4">
    <name type="scientific">Eubacterium ventriosum</name>
    <dbReference type="NCBI Taxonomy" id="39496"/>
    <lineage>
        <taxon>Bacteria</taxon>
        <taxon>Bacillati</taxon>
        <taxon>Bacillota</taxon>
        <taxon>Clostridia</taxon>
        <taxon>Eubacteriales</taxon>
        <taxon>Eubacteriaceae</taxon>
        <taxon>Eubacterium</taxon>
    </lineage>
</organism>
<feature type="domain" description="Actin-like protein N-terminal" evidence="1">
    <location>
        <begin position="9"/>
        <end position="141"/>
    </location>
</feature>
<evidence type="ECO:0000259" key="2">
    <source>
        <dbReference type="Pfam" id="PF21522"/>
    </source>
</evidence>
<feature type="domain" description="Actin homologue MreB-like C-terminal" evidence="2">
    <location>
        <begin position="157"/>
        <end position="268"/>
    </location>
</feature>
<accession>A0A415LER3</accession>
<dbReference type="SUPFAM" id="SSF53067">
    <property type="entry name" value="Actin-like ATPase domain"/>
    <property type="match status" value="2"/>
</dbReference>
<protein>
    <submittedName>
        <fullName evidence="3">Plasmid segregation actin-type ATPase ParM</fullName>
    </submittedName>
</protein>
<reference evidence="3 4" key="1">
    <citation type="submission" date="2018-08" db="EMBL/GenBank/DDBJ databases">
        <title>A genome reference for cultivated species of the human gut microbiota.</title>
        <authorList>
            <person name="Zou Y."/>
            <person name="Xue W."/>
            <person name="Luo G."/>
        </authorList>
    </citation>
    <scope>NUCLEOTIDE SEQUENCE [LARGE SCALE GENOMIC DNA]</scope>
    <source>
        <strain evidence="3 4">AF37-4</strain>
    </source>
</reference>
<sequence length="309" mass="35287">MEKRLEIIAIDHGWSNIKTVNTVFSTAVNQIANEPGIFDNILQYEGKFYSVGGKRLEVKDNKVTDESFYLLTLAAMAKELKIRGKNSADVFLSVGLPLTRFGAEKDNFIKYLSKKRELEFKFENRTYRVNIIKVSVFPQCYAAVADKMPQYDRKHIVVDIGSWTMDLMTIKNMKPELSECDTRPMGLITCMHAINKECVAKFNCEIDESELEYVMKTGMCDMEERFAQVVEEEIRKFTNKVFNTLREFNISLNITPITFVGGGAAVMKHYGEIESKNISYIEDVKANAKGFEYLAKAFMISKSKQRGGI</sequence>
<dbReference type="Gene3D" id="3.30.420.40">
    <property type="match status" value="2"/>
</dbReference>